<organism evidence="1 2">
    <name type="scientific">Nonomuraea helvata</name>
    <dbReference type="NCBI Taxonomy" id="37484"/>
    <lineage>
        <taxon>Bacteria</taxon>
        <taxon>Bacillati</taxon>
        <taxon>Actinomycetota</taxon>
        <taxon>Actinomycetes</taxon>
        <taxon>Streptosporangiales</taxon>
        <taxon>Streptosporangiaceae</taxon>
        <taxon>Nonomuraea</taxon>
    </lineage>
</organism>
<name>A0ABV5RZT7_9ACTN</name>
<dbReference type="EMBL" id="JBHMBW010000014">
    <property type="protein sequence ID" value="MFB9624945.1"/>
    <property type="molecule type" value="Genomic_DNA"/>
</dbReference>
<dbReference type="RefSeq" id="WP_344986178.1">
    <property type="nucleotide sequence ID" value="NZ_BAAAXV010000001.1"/>
</dbReference>
<dbReference type="InterPro" id="IPR045701">
    <property type="entry name" value="DUF6059"/>
</dbReference>
<evidence type="ECO:0000313" key="1">
    <source>
        <dbReference type="EMBL" id="MFB9624945.1"/>
    </source>
</evidence>
<accession>A0ABV5RZT7</accession>
<evidence type="ECO:0000313" key="2">
    <source>
        <dbReference type="Proteomes" id="UP001589532"/>
    </source>
</evidence>
<dbReference type="Proteomes" id="UP001589532">
    <property type="component" value="Unassembled WGS sequence"/>
</dbReference>
<sequence length="69" mass="7606">MLARLARGLIKFIWDGLVGVGRFSGMAPFLVVPPENPPPSLPAGHPEQLIPDVPLTPEEARLWKELNRP</sequence>
<gene>
    <name evidence="1" type="ORF">ACFFSA_17810</name>
</gene>
<protein>
    <submittedName>
        <fullName evidence="1">DUF6059 family protein</fullName>
    </submittedName>
</protein>
<keyword evidence="2" id="KW-1185">Reference proteome</keyword>
<comment type="caution">
    <text evidence="1">The sequence shown here is derived from an EMBL/GenBank/DDBJ whole genome shotgun (WGS) entry which is preliminary data.</text>
</comment>
<reference evidence="1 2" key="1">
    <citation type="submission" date="2024-09" db="EMBL/GenBank/DDBJ databases">
        <authorList>
            <person name="Sun Q."/>
            <person name="Mori K."/>
        </authorList>
    </citation>
    <scope>NUCLEOTIDE SEQUENCE [LARGE SCALE GENOMIC DNA]</scope>
    <source>
        <strain evidence="1 2">JCM 3143</strain>
    </source>
</reference>
<proteinExistence type="predicted"/>
<dbReference type="Pfam" id="PF19534">
    <property type="entry name" value="DUF6059"/>
    <property type="match status" value="1"/>
</dbReference>